<dbReference type="RefSeq" id="WP_269884802.1">
    <property type="nucleotide sequence ID" value="NZ_JAQAGZ010000022.1"/>
</dbReference>
<dbReference type="Proteomes" id="UP001527882">
    <property type="component" value="Unassembled WGS sequence"/>
</dbReference>
<sequence length="183" mass="18973">MNYPRHVIGNQGGRLPAQQHRQTTYLPPAQTRSFTPDAGFNAGGFGGAGGAGGAGNPFSGYPGLGEMQYPALQSMTPQQTAGGGMLGSLFGGGGGAAAGAGSGFNIGQLKTIVDRLGGIEGIVSTFGKVQQVVQTMSQMAPMLKLLLGSFGKKAAASDTDAPVRRRRRNRRKVSARVRRRPKK</sequence>
<gene>
    <name evidence="2" type="ORF">O9H85_28525</name>
</gene>
<accession>A0ABT4QH90</accession>
<evidence type="ECO:0000313" key="3">
    <source>
        <dbReference type="Proteomes" id="UP001527882"/>
    </source>
</evidence>
<feature type="region of interest" description="Disordered" evidence="1">
    <location>
        <begin position="155"/>
        <end position="183"/>
    </location>
</feature>
<dbReference type="EMBL" id="JAQAGZ010000022">
    <property type="protein sequence ID" value="MCZ8516270.1"/>
    <property type="molecule type" value="Genomic_DNA"/>
</dbReference>
<proteinExistence type="predicted"/>
<evidence type="ECO:0008006" key="4">
    <source>
        <dbReference type="Google" id="ProtNLM"/>
    </source>
</evidence>
<comment type="caution">
    <text evidence="2">The sequence shown here is derived from an EMBL/GenBank/DDBJ whole genome shotgun (WGS) entry which is preliminary data.</text>
</comment>
<name>A0ABT4QH90_9BACL</name>
<evidence type="ECO:0000313" key="2">
    <source>
        <dbReference type="EMBL" id="MCZ8516270.1"/>
    </source>
</evidence>
<keyword evidence="3" id="KW-1185">Reference proteome</keyword>
<protein>
    <recommendedName>
        <fullName evidence="4">Tyrosine protein kinase</fullName>
    </recommendedName>
</protein>
<evidence type="ECO:0000256" key="1">
    <source>
        <dbReference type="SAM" id="MobiDB-lite"/>
    </source>
</evidence>
<feature type="compositionally biased region" description="Basic residues" evidence="1">
    <location>
        <begin position="164"/>
        <end position="183"/>
    </location>
</feature>
<reference evidence="2 3" key="1">
    <citation type="submission" date="2022-12" db="EMBL/GenBank/DDBJ databases">
        <title>Draft genome sequence of Paenibacillus sp. dW9.</title>
        <authorList>
            <person name="Choi E.-W."/>
            <person name="Kim D.-U."/>
        </authorList>
    </citation>
    <scope>NUCLEOTIDE SEQUENCE [LARGE SCALE GENOMIC DNA]</scope>
    <source>
        <strain evidence="3">dW9</strain>
    </source>
</reference>
<organism evidence="2 3">
    <name type="scientific">Paenibacillus gyeongsangnamensis</name>
    <dbReference type="NCBI Taxonomy" id="3388067"/>
    <lineage>
        <taxon>Bacteria</taxon>
        <taxon>Bacillati</taxon>
        <taxon>Bacillota</taxon>
        <taxon>Bacilli</taxon>
        <taxon>Bacillales</taxon>
        <taxon>Paenibacillaceae</taxon>
        <taxon>Paenibacillus</taxon>
    </lineage>
</organism>